<keyword evidence="4" id="KW-0408">Iron</keyword>
<dbReference type="SUPFAM" id="SSF56512">
    <property type="entry name" value="Nitric oxide (NO) synthase oxygenase domain"/>
    <property type="match status" value="1"/>
</dbReference>
<evidence type="ECO:0000313" key="7">
    <source>
        <dbReference type="EMBL" id="AFZ21309.1"/>
    </source>
</evidence>
<dbReference type="SUPFAM" id="SSF63380">
    <property type="entry name" value="Riboflavin synthase domain-like"/>
    <property type="match status" value="1"/>
</dbReference>
<dbReference type="EMBL" id="CP003630">
    <property type="protein sequence ID" value="AFZ21309.1"/>
    <property type="molecule type" value="Genomic_DNA"/>
</dbReference>
<feature type="domain" description="FAD-binding FR-type" evidence="6">
    <location>
        <begin position="551"/>
        <end position="654"/>
    </location>
</feature>
<dbReference type="PROSITE" id="PS50222">
    <property type="entry name" value="EF_HAND_2"/>
    <property type="match status" value="1"/>
</dbReference>
<dbReference type="InterPro" id="IPR008333">
    <property type="entry name" value="Cbr1-like_FAD-bd_dom"/>
</dbReference>
<dbReference type="InterPro" id="IPR044940">
    <property type="entry name" value="NOS_dom_2"/>
</dbReference>
<dbReference type="InterPro" id="IPR018247">
    <property type="entry name" value="EF_Hand_1_Ca_BS"/>
</dbReference>
<evidence type="ECO:0000259" key="6">
    <source>
        <dbReference type="PROSITE" id="PS51384"/>
    </source>
</evidence>
<dbReference type="Pfam" id="PF00175">
    <property type="entry name" value="NAD_binding_1"/>
    <property type="match status" value="1"/>
</dbReference>
<dbReference type="CDD" id="cd00575">
    <property type="entry name" value="NOS_oxygenase"/>
    <property type="match status" value="1"/>
</dbReference>
<dbReference type="PROSITE" id="PS51384">
    <property type="entry name" value="FAD_FR"/>
    <property type="match status" value="1"/>
</dbReference>
<dbReference type="PROSITE" id="PS00018">
    <property type="entry name" value="EF_HAND_1"/>
    <property type="match status" value="1"/>
</dbReference>
<dbReference type="Pfam" id="PF13499">
    <property type="entry name" value="EF-hand_7"/>
    <property type="match status" value="1"/>
</dbReference>
<dbReference type="Gene3D" id="1.10.238.10">
    <property type="entry name" value="EF-hand"/>
    <property type="match status" value="1"/>
</dbReference>
<dbReference type="SMART" id="SM00054">
    <property type="entry name" value="EFh"/>
    <property type="match status" value="2"/>
</dbReference>
<dbReference type="eggNOG" id="COG1251">
    <property type="taxonomic scope" value="Bacteria"/>
</dbReference>
<proteinExistence type="predicted"/>
<dbReference type="InterPro" id="IPR041854">
    <property type="entry name" value="BFD-like_2Fe2S-bd_dom_sf"/>
</dbReference>
<dbReference type="InterPro" id="IPR001433">
    <property type="entry name" value="OxRdtase_FAD/NAD-bd"/>
</dbReference>
<evidence type="ECO:0000256" key="3">
    <source>
        <dbReference type="ARBA" id="ARBA00023002"/>
    </source>
</evidence>
<dbReference type="Gene3D" id="3.90.340.10">
    <property type="entry name" value="Nitric Oxide Synthase, Chain A, domain 1"/>
    <property type="match status" value="1"/>
</dbReference>
<keyword evidence="8" id="KW-1185">Reference proteome</keyword>
<dbReference type="GO" id="GO:0005509">
    <property type="term" value="F:calcium ion binding"/>
    <property type="evidence" value="ECO:0007669"/>
    <property type="project" value="InterPro"/>
</dbReference>
<dbReference type="InterPro" id="IPR036291">
    <property type="entry name" value="NAD(P)-bd_dom_sf"/>
</dbReference>
<dbReference type="Proteomes" id="UP000010471">
    <property type="component" value="Chromosome"/>
</dbReference>
<dbReference type="Gene3D" id="3.90.1230.10">
    <property type="entry name" value="Nitric Oxide Synthase, Chain A, domain 3"/>
    <property type="match status" value="1"/>
</dbReference>
<dbReference type="RefSeq" id="WP_015185442.1">
    <property type="nucleotide sequence ID" value="NC_019738.1"/>
</dbReference>
<evidence type="ECO:0000259" key="5">
    <source>
        <dbReference type="PROSITE" id="PS50222"/>
    </source>
</evidence>
<dbReference type="SUPFAM" id="SSF52343">
    <property type="entry name" value="Ferredoxin reductase-like, C-terminal NADP-linked domain"/>
    <property type="match status" value="1"/>
</dbReference>
<dbReference type="STRING" id="1173027.Mic7113_5682"/>
<dbReference type="InterPro" id="IPR044943">
    <property type="entry name" value="NOS_dom_1"/>
</dbReference>
<dbReference type="InterPro" id="IPR004030">
    <property type="entry name" value="NOS_N"/>
</dbReference>
<accession>K9WNF9</accession>
<dbReference type="InterPro" id="IPR017927">
    <property type="entry name" value="FAD-bd_FR_type"/>
</dbReference>
<dbReference type="Pfam" id="PF02898">
    <property type="entry name" value="NO_synthase"/>
    <property type="match status" value="1"/>
</dbReference>
<dbReference type="AlphaFoldDB" id="K9WNF9"/>
<dbReference type="GO" id="GO:0004517">
    <property type="term" value="F:nitric-oxide synthase activity"/>
    <property type="evidence" value="ECO:0007669"/>
    <property type="project" value="InterPro"/>
</dbReference>
<dbReference type="Pfam" id="PF00970">
    <property type="entry name" value="FAD_binding_6"/>
    <property type="match status" value="1"/>
</dbReference>
<keyword evidence="2" id="KW-0479">Metal-binding</keyword>
<keyword evidence="1" id="KW-0349">Heme</keyword>
<dbReference type="CDD" id="cd00051">
    <property type="entry name" value="EFh"/>
    <property type="match status" value="1"/>
</dbReference>
<evidence type="ECO:0000256" key="1">
    <source>
        <dbReference type="ARBA" id="ARBA00022617"/>
    </source>
</evidence>
<evidence type="ECO:0000256" key="2">
    <source>
        <dbReference type="ARBA" id="ARBA00022723"/>
    </source>
</evidence>
<dbReference type="OrthoDB" id="3398374at2"/>
<feature type="domain" description="EF-hand" evidence="5">
    <location>
        <begin position="254"/>
        <end position="289"/>
    </location>
</feature>
<sequence>MKNIVVFVTNPQYPPAQQFVNQLVAEGSYRVRGLKKPNAVTVPSASERVEWSSAKLTSGQDVKDIFQGCEAAFMFITPADLPEAINLTRSFLEQASEAGIRRLAWVAPACPAESDLGKPLAQAEALVRSSTLETLVLRHAPLFSDLLDQKRELQFRRTLSLPLGNSALPWLAPEIIAEGLYKWILGEVNNQPPDVLTGPVQLTGDNIAKGLSEVLKQNLSAYKFAQRRFQAIDLDASGQIDGEELFPYLLELGYSNDEAQKILEEADKDKSGTIDFEEFIQGLEDHLNRILADVSPEVQYVNVPKATALYDLISGGLDENTAKYRLDLLSVLNQYGLPEKNQELSQWLGRPTMSGIEWADQHILELINVYILPGRGILTINQGNLDGRPALITRLLQANNRMLISQRTLDGKAAELQWADEDMSDAAVVSYQPEGGGERVLNLKEGRLVALSARGSWPGRRLATQLFFEDQPLPSWQVALFRELGELQMEEVSTTGAADEVICNCTQATCGKVQELIDSGYNTIDQIGDLSQITRICGGCQALVEELLGSSSLFVAELVEKYNLGRGMVRFQFRPVNKPVVASKPGQHLLIQGRVDNRWVTRAYTLSSPADQTDSYEITVKREELGLFSRWLCDRADSESLFRISDPRGEYFLEDENPVVFFAGGIGVTPAIAMMRTLANRGDQRKFHLDYCAPYAEDLVFQPELEQLTAAHPHLTFTLRPTRTQGRLTVEEVLHQYPYTEGAVAFMCGPESYMKAIRGHLKEANWPNSAIREELFSSKLDEEGKAQKPVIKRTAVQLAGGITPVEHHSFDVGPVGSVVQEAEAFLKQCYLEQGLNAVFLPRWQEVKAALDSTGTYEHTYDELAYGARLAWRNSSRCVGRYFWQNLQLRDMRHLETEEEMFDAILEHIKYATNNGDLRATISIFKPDGRRLWNPQLIRYAGYRQADGTILGDPANVELTEQAFRLGWPGPSQRTRFDLLPLIIQLPGKEPRWFEIPPELNLEVPLSHPRYEWFEELGLKWYALPAVSSMAFDIGGIQYTCAPFNGFYMGTEIGGRNFSDTYRYNMLPLIGQKMGLDMSDDSTLWKDSALVELNIAVVHSYKKHSVRLLDHHSMGDYFMKFMDEEQKCQRNVYTDWGWIIPPVSGSTAPAWPLEMENRILKPNYFYQPDPWKSASEQPQGKCPYHNS</sequence>
<dbReference type="Gene3D" id="1.10.10.1100">
    <property type="entry name" value="BFD-like [2Fe-2S]-binding domain"/>
    <property type="match status" value="1"/>
</dbReference>
<dbReference type="InterPro" id="IPR002048">
    <property type="entry name" value="EF_hand_dom"/>
</dbReference>
<dbReference type="PATRIC" id="fig|1173027.3.peg.6300"/>
<dbReference type="eggNOG" id="COG1018">
    <property type="taxonomic scope" value="Bacteria"/>
</dbReference>
<dbReference type="PRINTS" id="PR00409">
    <property type="entry name" value="PHDIOXRDTASE"/>
</dbReference>
<dbReference type="eggNOG" id="COG0702">
    <property type="taxonomic scope" value="Bacteria"/>
</dbReference>
<gene>
    <name evidence="7" type="ORF">Mic7113_5682</name>
</gene>
<dbReference type="HOGENOM" id="CLU_274956_0_0_3"/>
<protein>
    <submittedName>
        <fullName evidence="7">Nitric oxide synthase, oxygenase domain protein</fullName>
    </submittedName>
</protein>
<dbReference type="GO" id="GO:0006809">
    <property type="term" value="P:nitric oxide biosynthetic process"/>
    <property type="evidence" value="ECO:0007669"/>
    <property type="project" value="InterPro"/>
</dbReference>
<dbReference type="Gene3D" id="3.40.50.80">
    <property type="entry name" value="Nucleotide-binding domain of ferredoxin-NADP reductase (FNR) module"/>
    <property type="match status" value="1"/>
</dbReference>
<dbReference type="PANTHER" id="PTHR43410:SF1">
    <property type="entry name" value="NITRIC OXIDE SYNTHASE"/>
    <property type="match status" value="1"/>
</dbReference>
<dbReference type="PANTHER" id="PTHR43410">
    <property type="entry name" value="NITRIC OXIDE SYNTHASE OXYGENASE"/>
    <property type="match status" value="1"/>
</dbReference>
<dbReference type="Gene3D" id="2.40.30.10">
    <property type="entry name" value="Translation factors"/>
    <property type="match status" value="1"/>
</dbReference>
<dbReference type="Gene3D" id="3.40.50.720">
    <property type="entry name" value="NAD(P)-binding Rossmann-like Domain"/>
    <property type="match status" value="1"/>
</dbReference>
<organism evidence="7 8">
    <name type="scientific">Allocoleopsis franciscana PCC 7113</name>
    <dbReference type="NCBI Taxonomy" id="1173027"/>
    <lineage>
        <taxon>Bacteria</taxon>
        <taxon>Bacillati</taxon>
        <taxon>Cyanobacteriota</taxon>
        <taxon>Cyanophyceae</taxon>
        <taxon>Coleofasciculales</taxon>
        <taxon>Coleofasciculaceae</taxon>
        <taxon>Allocoleopsis</taxon>
        <taxon>Allocoleopsis franciscana</taxon>
    </lineage>
</organism>
<reference evidence="7" key="1">
    <citation type="submission" date="2012-06" db="EMBL/GenBank/DDBJ databases">
        <title>Finished chromosome of genome of Microcoleus sp. PCC 7113.</title>
        <authorList>
            <consortium name="US DOE Joint Genome Institute"/>
            <person name="Gugger M."/>
            <person name="Coursin T."/>
            <person name="Rippka R."/>
            <person name="Tandeau De Marsac N."/>
            <person name="Huntemann M."/>
            <person name="Wei C.-L."/>
            <person name="Han J."/>
            <person name="Detter J.C."/>
            <person name="Han C."/>
            <person name="Tapia R."/>
            <person name="Chen A."/>
            <person name="Kyrpides N."/>
            <person name="Mavromatis K."/>
            <person name="Markowitz V."/>
            <person name="Szeto E."/>
            <person name="Ivanova N."/>
            <person name="Pagani I."/>
            <person name="Pati A."/>
            <person name="Goodwin L."/>
            <person name="Nordberg H.P."/>
            <person name="Cantor M.N."/>
            <person name="Hua S.X."/>
            <person name="Woyke T."/>
            <person name="Kerfeld C.A."/>
        </authorList>
    </citation>
    <scope>NUCLEOTIDE SEQUENCE [LARGE SCALE GENOMIC DNA]</scope>
    <source>
        <strain evidence="7">PCC 7113</strain>
    </source>
</reference>
<dbReference type="InterPro" id="IPR044944">
    <property type="entry name" value="NOS_dom_3"/>
</dbReference>
<keyword evidence="3" id="KW-0560">Oxidoreductase</keyword>
<dbReference type="InterPro" id="IPR039261">
    <property type="entry name" value="FNR_nucleotide-bd"/>
</dbReference>
<evidence type="ECO:0000256" key="4">
    <source>
        <dbReference type="ARBA" id="ARBA00023004"/>
    </source>
</evidence>
<dbReference type="eggNOG" id="COG5126">
    <property type="taxonomic scope" value="Bacteria"/>
</dbReference>
<dbReference type="SUPFAM" id="SSF51735">
    <property type="entry name" value="NAD(P)-binding Rossmann-fold domains"/>
    <property type="match status" value="1"/>
</dbReference>
<name>K9WNF9_9CYAN</name>
<dbReference type="InterPro" id="IPR036119">
    <property type="entry name" value="NOS_N_sf"/>
</dbReference>
<dbReference type="eggNOG" id="COG4362">
    <property type="taxonomic scope" value="Bacteria"/>
</dbReference>
<dbReference type="InterPro" id="IPR017938">
    <property type="entry name" value="Riboflavin_synthase-like_b-brl"/>
</dbReference>
<evidence type="ECO:0000313" key="8">
    <source>
        <dbReference type="Proteomes" id="UP000010471"/>
    </source>
</evidence>
<dbReference type="Gene3D" id="3.90.440.10">
    <property type="entry name" value="Nitric Oxide Synthase,Heme Domain,Chain A domain 2"/>
    <property type="match status" value="1"/>
</dbReference>
<dbReference type="InterPro" id="IPR011992">
    <property type="entry name" value="EF-hand-dom_pair"/>
</dbReference>
<dbReference type="KEGG" id="mic:Mic7113_5682"/>
<dbReference type="InterPro" id="IPR050607">
    <property type="entry name" value="NOS"/>
</dbReference>
<dbReference type="SUPFAM" id="SSF47473">
    <property type="entry name" value="EF-hand"/>
    <property type="match status" value="1"/>
</dbReference>